<dbReference type="InterPro" id="IPR046568">
    <property type="entry name" value="DUF6722"/>
</dbReference>
<gene>
    <name evidence="2" type="ORF">HMPREF0647_07255</name>
</gene>
<keyword evidence="1" id="KW-0472">Membrane</keyword>
<sequence length="71" mass="7868">MQNEERTKKKKVLLKASDFCLDLAKLILGGIILSGIIGLNVDKFVLVGVGLLVVIFLIWAGFMFYINGLKK</sequence>
<evidence type="ECO:0000313" key="2">
    <source>
        <dbReference type="EMBL" id="KGF44288.1"/>
    </source>
</evidence>
<name>A0A096AB54_9BACT</name>
<proteinExistence type="predicted"/>
<dbReference type="AlphaFoldDB" id="A0A096AB54"/>
<dbReference type="Pfam" id="PF20482">
    <property type="entry name" value="DUF6722"/>
    <property type="match status" value="1"/>
</dbReference>
<feature type="transmembrane region" description="Helical" evidence="1">
    <location>
        <begin position="20"/>
        <end position="39"/>
    </location>
</feature>
<evidence type="ECO:0000313" key="3">
    <source>
        <dbReference type="Proteomes" id="UP000029525"/>
    </source>
</evidence>
<accession>A0A096AB54</accession>
<reference evidence="2 3" key="1">
    <citation type="submission" date="2014-07" db="EMBL/GenBank/DDBJ databases">
        <authorList>
            <person name="McCorrison J."/>
            <person name="Sanka R."/>
            <person name="Torralba M."/>
            <person name="Gillis M."/>
            <person name="Haft D.H."/>
            <person name="Methe B."/>
            <person name="Sutton G."/>
            <person name="Nelson K.E."/>
        </authorList>
    </citation>
    <scope>NUCLEOTIDE SEQUENCE [LARGE SCALE GENOMIC DNA]</scope>
    <source>
        <strain evidence="2 3">DNF00320</strain>
    </source>
</reference>
<dbReference type="EMBL" id="JRNQ01000043">
    <property type="protein sequence ID" value="KGF44288.1"/>
    <property type="molecule type" value="Genomic_DNA"/>
</dbReference>
<keyword evidence="1" id="KW-0812">Transmembrane</keyword>
<keyword evidence="1" id="KW-1133">Transmembrane helix</keyword>
<comment type="caution">
    <text evidence="2">The sequence shown here is derived from an EMBL/GenBank/DDBJ whole genome shotgun (WGS) entry which is preliminary data.</text>
</comment>
<dbReference type="Proteomes" id="UP000029525">
    <property type="component" value="Unassembled WGS sequence"/>
</dbReference>
<protein>
    <submittedName>
        <fullName evidence="2">Uncharacterized protein</fullName>
    </submittedName>
</protein>
<feature type="transmembrane region" description="Helical" evidence="1">
    <location>
        <begin position="45"/>
        <end position="66"/>
    </location>
</feature>
<evidence type="ECO:0000256" key="1">
    <source>
        <dbReference type="SAM" id="Phobius"/>
    </source>
</evidence>
<organism evidence="2 3">
    <name type="scientific">Prevotella bivia DNF00320</name>
    <dbReference type="NCBI Taxonomy" id="1401068"/>
    <lineage>
        <taxon>Bacteria</taxon>
        <taxon>Pseudomonadati</taxon>
        <taxon>Bacteroidota</taxon>
        <taxon>Bacteroidia</taxon>
        <taxon>Bacteroidales</taxon>
        <taxon>Prevotellaceae</taxon>
        <taxon>Prevotella</taxon>
    </lineage>
</organism>